<comment type="caution">
    <text evidence="3">The sequence shown here is derived from an EMBL/GenBank/DDBJ whole genome shotgun (WGS) entry which is preliminary data.</text>
</comment>
<keyword evidence="4" id="KW-1185">Reference proteome</keyword>
<dbReference type="Proteomes" id="UP001169006">
    <property type="component" value="Unassembled WGS sequence"/>
</dbReference>
<evidence type="ECO:0000313" key="4">
    <source>
        <dbReference type="Proteomes" id="UP001169006"/>
    </source>
</evidence>
<sequence length="205" mass="24136">MSKTILPVLVPDISALAKTIRRELDARPERPSHVEILNMLARAAGFRNYQHMKASQNAEQRLENPPPPKEPEAVDHRRIETVLRCFDGEGIMTRWPTKTAQQRLALWWFWAALPPRREMTEREVNEVLKRLNSFGDHVLVRRELIDWKMMWRSLDCKVCRRIEQEPPAEARVLIRHLTERVRQVRDAQVFGRFRPVRPDALPTSP</sequence>
<dbReference type="Pfam" id="PF09860">
    <property type="entry name" value="DUF2087"/>
    <property type="match status" value="1"/>
</dbReference>
<evidence type="ECO:0000256" key="1">
    <source>
        <dbReference type="SAM" id="MobiDB-lite"/>
    </source>
</evidence>
<dbReference type="InterPro" id="IPR018656">
    <property type="entry name" value="DUF2087"/>
</dbReference>
<accession>A0ABT8ST25</accession>
<organism evidence="3 4">
    <name type="scientific">Rhizobium oryzicola</name>
    <dbReference type="NCBI Taxonomy" id="1232668"/>
    <lineage>
        <taxon>Bacteria</taxon>
        <taxon>Pseudomonadati</taxon>
        <taxon>Pseudomonadota</taxon>
        <taxon>Alphaproteobacteria</taxon>
        <taxon>Hyphomicrobiales</taxon>
        <taxon>Rhizobiaceae</taxon>
        <taxon>Rhizobium/Agrobacterium group</taxon>
        <taxon>Rhizobium</taxon>
    </lineage>
</organism>
<evidence type="ECO:0000259" key="2">
    <source>
        <dbReference type="Pfam" id="PF09860"/>
    </source>
</evidence>
<dbReference type="EMBL" id="JAUKWQ010000001">
    <property type="protein sequence ID" value="MDO1581405.1"/>
    <property type="molecule type" value="Genomic_DNA"/>
</dbReference>
<proteinExistence type="predicted"/>
<gene>
    <name evidence="3" type="ORF">Q2T52_04780</name>
</gene>
<reference evidence="3" key="1">
    <citation type="journal article" date="2015" name="Int. J. Syst. Evol. Microbiol.">
        <title>Rhizobium oryzicola sp. nov., potential plant-growth-promoting endophytic bacteria isolated from rice roots.</title>
        <authorList>
            <person name="Zhang X.X."/>
            <person name="Gao J.S."/>
            <person name="Cao Y.H."/>
            <person name="Sheirdil R.A."/>
            <person name="Wang X.C."/>
            <person name="Zhang L."/>
        </authorList>
    </citation>
    <scope>NUCLEOTIDE SEQUENCE</scope>
    <source>
        <strain evidence="3">05753</strain>
    </source>
</reference>
<reference evidence="3" key="2">
    <citation type="submission" date="2023-07" db="EMBL/GenBank/DDBJ databases">
        <authorList>
            <person name="Sun H."/>
        </authorList>
    </citation>
    <scope>NUCLEOTIDE SEQUENCE</scope>
    <source>
        <strain evidence="3">05753</strain>
    </source>
</reference>
<evidence type="ECO:0000313" key="3">
    <source>
        <dbReference type="EMBL" id="MDO1581405.1"/>
    </source>
</evidence>
<dbReference type="RefSeq" id="WP_302075516.1">
    <property type="nucleotide sequence ID" value="NZ_JAUKWQ010000001.1"/>
</dbReference>
<protein>
    <submittedName>
        <fullName evidence="3">DUF2087 domain-containing protein</fullName>
    </submittedName>
</protein>
<feature type="domain" description="DUF2087" evidence="2">
    <location>
        <begin position="92"/>
        <end position="158"/>
    </location>
</feature>
<name>A0ABT8ST25_9HYPH</name>
<feature type="region of interest" description="Disordered" evidence="1">
    <location>
        <begin position="53"/>
        <end position="74"/>
    </location>
</feature>